<organism evidence="2">
    <name type="scientific">marine metagenome</name>
    <dbReference type="NCBI Taxonomy" id="408172"/>
    <lineage>
        <taxon>unclassified sequences</taxon>
        <taxon>metagenomes</taxon>
        <taxon>ecological metagenomes</taxon>
    </lineage>
</organism>
<keyword evidence="1" id="KW-0472">Membrane</keyword>
<evidence type="ECO:0000313" key="2">
    <source>
        <dbReference type="EMBL" id="SVB50861.1"/>
    </source>
</evidence>
<protein>
    <submittedName>
        <fullName evidence="2">Uncharacterized protein</fullName>
    </submittedName>
</protein>
<feature type="transmembrane region" description="Helical" evidence="1">
    <location>
        <begin position="100"/>
        <end position="121"/>
    </location>
</feature>
<reference evidence="2" key="1">
    <citation type="submission" date="2018-05" db="EMBL/GenBank/DDBJ databases">
        <authorList>
            <person name="Lanie J.A."/>
            <person name="Ng W.-L."/>
            <person name="Kazmierczak K.M."/>
            <person name="Andrzejewski T.M."/>
            <person name="Davidsen T.M."/>
            <person name="Wayne K.J."/>
            <person name="Tettelin H."/>
            <person name="Glass J.I."/>
            <person name="Rusch D."/>
            <person name="Podicherti R."/>
            <person name="Tsui H.-C.T."/>
            <person name="Winkler M.E."/>
        </authorList>
    </citation>
    <scope>NUCLEOTIDE SEQUENCE</scope>
</reference>
<gene>
    <name evidence="2" type="ORF">METZ01_LOCUS203715</name>
</gene>
<evidence type="ECO:0000256" key="1">
    <source>
        <dbReference type="SAM" id="Phobius"/>
    </source>
</evidence>
<feature type="non-terminal residue" evidence="2">
    <location>
        <position position="122"/>
    </location>
</feature>
<dbReference type="AlphaFoldDB" id="A0A382ELL8"/>
<keyword evidence="1" id="KW-0812">Transmembrane</keyword>
<sequence>MAERQEENGDSNSAATGYISLDQARALALQYSQDRREFYGNISEQELTWDALIAHEPEHGFEVRQSFRSVDSFRTVGIEQINIGKTGSIESRQIINQPRLTRGFITVAVTIAVVAVAGVVFG</sequence>
<name>A0A382ELL8_9ZZZZ</name>
<proteinExistence type="predicted"/>
<accession>A0A382ELL8</accession>
<dbReference type="EMBL" id="UINC01044852">
    <property type="protein sequence ID" value="SVB50861.1"/>
    <property type="molecule type" value="Genomic_DNA"/>
</dbReference>
<keyword evidence="1" id="KW-1133">Transmembrane helix</keyword>